<evidence type="ECO:0000313" key="3">
    <source>
        <dbReference type="EMBL" id="CAH0294032.1"/>
    </source>
</evidence>
<dbReference type="AlphaFoldDB" id="A0A9W4L610"/>
<name>A0A9W4L610_9BACI</name>
<dbReference type="NCBIfam" id="TIGR01484">
    <property type="entry name" value="HAD-SF-IIB"/>
    <property type="match status" value="1"/>
</dbReference>
<organism evidence="3 4">
    <name type="scientific">Peribacillus simplex</name>
    <dbReference type="NCBI Taxonomy" id="1478"/>
    <lineage>
        <taxon>Bacteria</taxon>
        <taxon>Bacillati</taxon>
        <taxon>Bacillota</taxon>
        <taxon>Bacilli</taxon>
        <taxon>Bacillales</taxon>
        <taxon>Bacillaceae</taxon>
        <taxon>Peribacillus</taxon>
    </lineage>
</organism>
<dbReference type="EMBL" id="CAKKMG010000091">
    <property type="protein sequence ID" value="CAH0294032.1"/>
    <property type="molecule type" value="Genomic_DNA"/>
</dbReference>
<dbReference type="Proteomes" id="UP000789326">
    <property type="component" value="Unassembled WGS sequence"/>
</dbReference>
<protein>
    <submittedName>
        <fullName evidence="3">Kanosamine-6-phosphate phosphatase</fullName>
        <ecNumber evidence="3">3.1.3.92</ecNumber>
    </submittedName>
</protein>
<feature type="domain" description="Sucrose phosphatase-like" evidence="2">
    <location>
        <begin position="20"/>
        <end position="276"/>
    </location>
</feature>
<evidence type="ECO:0000256" key="1">
    <source>
        <dbReference type="ARBA" id="ARBA00022801"/>
    </source>
</evidence>
<dbReference type="PANTHER" id="PTHR10000:SF57">
    <property type="entry name" value="KANOSAMINE-6-PHOSPHATE PHOSPHATASE"/>
    <property type="match status" value="1"/>
</dbReference>
<sequence length="282" mass="32553">MLLNKKGGFQLLPNVENPKYIVFCDFDETYYPHSMSHERQKDLYELENFLEAKSYDEELVFGWVTGSSIESILHKMERGGFRFFPHFIASDLGTEITYFSENNFLEKDPDWHSQINIEEFNKKKVEEIYNVLLNGNIPLTPQTQMGSSRYKRNYYYQIQHESVDKKNLSTIQRVAKEYGIGVNINRCNPLAGDPEDSYDVDFIPLGTGKNEIVRFMLDKFGLSREHAFAFGDSGNDLLMLKSVKHGYLVGNATQEAKEAHTKIARDTYSKGILRTLQSIINI</sequence>
<dbReference type="Gene3D" id="3.30.70.1410">
    <property type="entry name" value="yhjk (haloacid dehalogenase-like hydrolase protein) domain"/>
    <property type="match status" value="1"/>
</dbReference>
<dbReference type="PANTHER" id="PTHR10000">
    <property type="entry name" value="PHOSPHOSERINE PHOSPHATASE"/>
    <property type="match status" value="1"/>
</dbReference>
<proteinExistence type="predicted"/>
<dbReference type="Pfam" id="PF05116">
    <property type="entry name" value="S6PP"/>
    <property type="match status" value="1"/>
</dbReference>
<dbReference type="GO" id="GO:0000287">
    <property type="term" value="F:magnesium ion binding"/>
    <property type="evidence" value="ECO:0007669"/>
    <property type="project" value="TreeGrafter"/>
</dbReference>
<evidence type="ECO:0000313" key="4">
    <source>
        <dbReference type="Proteomes" id="UP000789326"/>
    </source>
</evidence>
<dbReference type="EC" id="3.1.3.92" evidence="3"/>
<dbReference type="InterPro" id="IPR006379">
    <property type="entry name" value="HAD-SF_hydro_IIB"/>
</dbReference>
<dbReference type="SFLD" id="SFLDG01141">
    <property type="entry name" value="C2.B.1:_Sucrose_Phosphatase_Li"/>
    <property type="match status" value="1"/>
</dbReference>
<dbReference type="InterPro" id="IPR023214">
    <property type="entry name" value="HAD_sf"/>
</dbReference>
<reference evidence="3" key="1">
    <citation type="submission" date="2021-11" db="EMBL/GenBank/DDBJ databases">
        <authorList>
            <person name="Bulgarelli D."/>
        </authorList>
    </citation>
    <scope>NUCLEOTIDE SEQUENCE</scope>
    <source>
        <strain evidence="3">Bi133</strain>
    </source>
</reference>
<dbReference type="GO" id="GO:0005829">
    <property type="term" value="C:cytosol"/>
    <property type="evidence" value="ECO:0007669"/>
    <property type="project" value="TreeGrafter"/>
</dbReference>
<dbReference type="SFLD" id="SFLDS00003">
    <property type="entry name" value="Haloacid_Dehalogenase"/>
    <property type="match status" value="1"/>
</dbReference>
<dbReference type="RefSeq" id="WP_230303603.1">
    <property type="nucleotide sequence ID" value="NZ_CAKKMG010000091.1"/>
</dbReference>
<comment type="caution">
    <text evidence="3">The sequence shown here is derived from an EMBL/GenBank/DDBJ whole genome shotgun (WGS) entry which is preliminary data.</text>
</comment>
<dbReference type="GO" id="GO:0016791">
    <property type="term" value="F:phosphatase activity"/>
    <property type="evidence" value="ECO:0007669"/>
    <property type="project" value="UniProtKB-ARBA"/>
</dbReference>
<dbReference type="InterPro" id="IPR006380">
    <property type="entry name" value="SPP-like_dom"/>
</dbReference>
<accession>A0A9W4L610</accession>
<keyword evidence="1 3" id="KW-0378">Hydrolase</keyword>
<gene>
    <name evidence="3" type="primary">ntdB</name>
    <name evidence="3" type="ORF">SRABI133_04338</name>
</gene>
<dbReference type="InterPro" id="IPR036412">
    <property type="entry name" value="HAD-like_sf"/>
</dbReference>
<evidence type="ECO:0000259" key="2">
    <source>
        <dbReference type="Pfam" id="PF05116"/>
    </source>
</evidence>
<dbReference type="SUPFAM" id="SSF56784">
    <property type="entry name" value="HAD-like"/>
    <property type="match status" value="1"/>
</dbReference>
<dbReference type="Gene3D" id="3.40.50.1000">
    <property type="entry name" value="HAD superfamily/HAD-like"/>
    <property type="match status" value="1"/>
</dbReference>
<dbReference type="SFLD" id="SFLDG01140">
    <property type="entry name" value="C2.B:_Phosphomannomutase_and_P"/>
    <property type="match status" value="1"/>
</dbReference>